<gene>
    <name evidence="2" type="ORF">DP923_08670</name>
</gene>
<comment type="caution">
    <text evidence="2">The sequence shown here is derived from an EMBL/GenBank/DDBJ whole genome shotgun (WGS) entry which is preliminary data.</text>
</comment>
<dbReference type="EMBL" id="QMDV01000002">
    <property type="protein sequence ID" value="RAU83273.1"/>
    <property type="molecule type" value="Genomic_DNA"/>
</dbReference>
<dbReference type="RefSeq" id="WP_112305423.1">
    <property type="nucleotide sequence ID" value="NZ_QMDV01000002.1"/>
</dbReference>
<dbReference type="OrthoDB" id="852730at2"/>
<sequence length="169" mass="19681">MEDFKIILYILAAVAYFVFNAFRKAFKTDATKENTLPDKPVVTAKPVTKEISKPAAPKTSFEDILRELQPKMEKANEQERKVTPRPVVYEQPTPVFTYEQTKTEARSLETIPDERIKPRKRKSTLQEIQTPAAYMQQQQKRLNPYRALLQNPNSAKQAFILSEIFNRKY</sequence>
<reference evidence="2 3" key="2">
    <citation type="submission" date="2018-07" db="EMBL/GenBank/DDBJ databases">
        <title>Pontibacter sp. 2b14 genomic sequence and assembly.</title>
        <authorList>
            <person name="Du Z.-J."/>
        </authorList>
    </citation>
    <scope>NUCLEOTIDE SEQUENCE [LARGE SCALE GENOMIC DNA]</scope>
    <source>
        <strain evidence="2 3">2b14</strain>
    </source>
</reference>
<evidence type="ECO:0000313" key="3">
    <source>
        <dbReference type="Proteomes" id="UP000251692"/>
    </source>
</evidence>
<keyword evidence="1" id="KW-0472">Membrane</keyword>
<keyword evidence="3" id="KW-1185">Reference proteome</keyword>
<feature type="transmembrane region" description="Helical" evidence="1">
    <location>
        <begin position="6"/>
        <end position="22"/>
    </location>
</feature>
<proteinExistence type="predicted"/>
<reference evidence="2 3" key="1">
    <citation type="submission" date="2018-06" db="EMBL/GenBank/DDBJ databases">
        <authorList>
            <person name="Liu Z.-W."/>
        </authorList>
    </citation>
    <scope>NUCLEOTIDE SEQUENCE [LARGE SCALE GENOMIC DNA]</scope>
    <source>
        <strain evidence="2 3">2b14</strain>
    </source>
</reference>
<keyword evidence="1" id="KW-1133">Transmembrane helix</keyword>
<organism evidence="2 3">
    <name type="scientific">Pontibacter arcticus</name>
    <dbReference type="NCBI Taxonomy" id="2080288"/>
    <lineage>
        <taxon>Bacteria</taxon>
        <taxon>Pseudomonadati</taxon>
        <taxon>Bacteroidota</taxon>
        <taxon>Cytophagia</taxon>
        <taxon>Cytophagales</taxon>
        <taxon>Hymenobacteraceae</taxon>
        <taxon>Pontibacter</taxon>
    </lineage>
</organism>
<dbReference type="Proteomes" id="UP000251692">
    <property type="component" value="Unassembled WGS sequence"/>
</dbReference>
<evidence type="ECO:0000256" key="1">
    <source>
        <dbReference type="SAM" id="Phobius"/>
    </source>
</evidence>
<accession>A0A364RG62</accession>
<name>A0A364RG62_9BACT</name>
<protein>
    <submittedName>
        <fullName evidence="2">Uncharacterized protein</fullName>
    </submittedName>
</protein>
<keyword evidence="1" id="KW-0812">Transmembrane</keyword>
<dbReference type="AlphaFoldDB" id="A0A364RG62"/>
<evidence type="ECO:0000313" key="2">
    <source>
        <dbReference type="EMBL" id="RAU83273.1"/>
    </source>
</evidence>